<dbReference type="AlphaFoldDB" id="A0A1G4YM89"/>
<evidence type="ECO:0000256" key="6">
    <source>
        <dbReference type="ARBA" id="ARBA00022801"/>
    </source>
</evidence>
<dbReference type="EMBL" id="FMUH01000005">
    <property type="protein sequence ID" value="SCX54627.1"/>
    <property type="molecule type" value="Genomic_DNA"/>
</dbReference>
<comment type="catalytic activity">
    <reaction evidence="1">
        <text>Release of any N-terminal amino acid, including proline, that is linked to proline, even from a dipeptide or tripeptide.</text>
        <dbReference type="EC" id="3.4.11.9"/>
    </reaction>
</comment>
<dbReference type="InterPro" id="IPR001131">
    <property type="entry name" value="Peptidase_M24B_aminopep-P_CS"/>
</dbReference>
<gene>
    <name evidence="11" type="ORF">SAMN03159343_3112</name>
</gene>
<keyword evidence="7" id="KW-0464">Manganese</keyword>
<evidence type="ECO:0000313" key="11">
    <source>
        <dbReference type="EMBL" id="SCX54627.1"/>
    </source>
</evidence>
<proteinExistence type="inferred from homology"/>
<evidence type="ECO:0000256" key="2">
    <source>
        <dbReference type="ARBA" id="ARBA00001936"/>
    </source>
</evidence>
<sequence length="488" mass="51613">MSSPDPTRRAPHDQPFGPWVQTTLADGWDPEPEAPHPAVAGAARAAAAHRAGLLAALPGRAVVVPSGSAPVRANDTVFGFRPASAYTWLTGDQAEGAVLLLAPDGTATLYLPPTAGPGTLTYVTDRREGALWVGGIPSAATTAQQLEVQVKPRTELAADLAGVPHPRVLGGIETGLGEGDPELARTLDRLRAVKDDWEVDRLAEACAATARGFADVVAELPGLLAAGGRRGERWLEGTFWRRARLEGNDVGYSSIVAAGSNGTSLHWAPVDGDVRPGQLLLADMGVETTSLYTADVTRTFPVDGTWTPVQRRVHDAVREAHLAGIAEVRAGNQFLAAHHAAQWVLADHLHRWGLIAHTADDALHPDLHRPGAGAHRRYTLHSTSHLLGLDVHDCARLDGDEYLSTVLQPGHCLTVEPGLYFQVNDRTVPDELRGIAVRLEDDLVVTDGAARVLSDALPLDADGLSAWMADAQADAQAGARAGAQPRGV</sequence>
<keyword evidence="5 8" id="KW-0479">Metal-binding</keyword>
<keyword evidence="11" id="KW-0645">Protease</keyword>
<dbReference type="GO" id="GO:0070006">
    <property type="term" value="F:metalloaminopeptidase activity"/>
    <property type="evidence" value="ECO:0007669"/>
    <property type="project" value="InterPro"/>
</dbReference>
<evidence type="ECO:0000256" key="8">
    <source>
        <dbReference type="RuleBase" id="RU000590"/>
    </source>
</evidence>
<dbReference type="SUPFAM" id="SSF53092">
    <property type="entry name" value="Creatinase/prolidase N-terminal domain"/>
    <property type="match status" value="1"/>
</dbReference>
<evidence type="ECO:0000256" key="3">
    <source>
        <dbReference type="ARBA" id="ARBA00008766"/>
    </source>
</evidence>
<dbReference type="GO" id="GO:0005829">
    <property type="term" value="C:cytosol"/>
    <property type="evidence" value="ECO:0007669"/>
    <property type="project" value="TreeGrafter"/>
</dbReference>
<dbReference type="RefSeq" id="WP_092805911.1">
    <property type="nucleotide sequence ID" value="NZ_FMUH01000005.1"/>
</dbReference>
<dbReference type="SUPFAM" id="SSF55920">
    <property type="entry name" value="Creatinase/aminopeptidase"/>
    <property type="match status" value="1"/>
</dbReference>
<dbReference type="Gene3D" id="3.90.230.10">
    <property type="entry name" value="Creatinase/methionine aminopeptidase superfamily"/>
    <property type="match status" value="1"/>
</dbReference>
<protein>
    <recommendedName>
        <fullName evidence="4">Xaa-Pro aminopeptidase</fullName>
        <ecNumber evidence="4">3.4.11.9</ecNumber>
    </recommendedName>
</protein>
<dbReference type="STRING" id="1960309.SAMN03159343_3112"/>
<keyword evidence="12" id="KW-1185">Reference proteome</keyword>
<dbReference type="PANTHER" id="PTHR43226">
    <property type="entry name" value="XAA-PRO AMINOPEPTIDASE 3"/>
    <property type="match status" value="1"/>
</dbReference>
<dbReference type="InterPro" id="IPR029149">
    <property type="entry name" value="Creatin/AminoP/Spt16_N"/>
</dbReference>
<keyword evidence="11" id="KW-0031">Aminopeptidase</keyword>
<dbReference type="Pfam" id="PF05195">
    <property type="entry name" value="AMP_N"/>
    <property type="match status" value="1"/>
</dbReference>
<evidence type="ECO:0000259" key="10">
    <source>
        <dbReference type="SMART" id="SM01011"/>
    </source>
</evidence>
<dbReference type="OrthoDB" id="9806388at2"/>
<name>A0A1G4YM89_9ACTN</name>
<evidence type="ECO:0000256" key="4">
    <source>
        <dbReference type="ARBA" id="ARBA00012574"/>
    </source>
</evidence>
<comment type="similarity">
    <text evidence="3 8">Belongs to the peptidase M24B family.</text>
</comment>
<evidence type="ECO:0000256" key="1">
    <source>
        <dbReference type="ARBA" id="ARBA00001424"/>
    </source>
</evidence>
<dbReference type="InterPro" id="IPR036005">
    <property type="entry name" value="Creatinase/aminopeptidase-like"/>
</dbReference>
<dbReference type="SMART" id="SM01011">
    <property type="entry name" value="AMP_N"/>
    <property type="match status" value="1"/>
</dbReference>
<accession>A0A1G4YM89</accession>
<feature type="domain" description="Aminopeptidase P N-terminal" evidence="10">
    <location>
        <begin position="41"/>
        <end position="177"/>
    </location>
</feature>
<dbReference type="EC" id="3.4.11.9" evidence="4"/>
<comment type="cofactor">
    <cofactor evidence="2">
        <name>Mn(2+)</name>
        <dbReference type="ChEBI" id="CHEBI:29035"/>
    </cofactor>
</comment>
<dbReference type="Pfam" id="PF00557">
    <property type="entry name" value="Peptidase_M24"/>
    <property type="match status" value="1"/>
</dbReference>
<reference evidence="12" key="1">
    <citation type="submission" date="2016-10" db="EMBL/GenBank/DDBJ databases">
        <authorList>
            <person name="Varghese N."/>
            <person name="Submissions S."/>
        </authorList>
    </citation>
    <scope>NUCLEOTIDE SEQUENCE [LARGE SCALE GENOMIC DNA]</scope>
    <source>
        <strain evidence="12">DSM 45722</strain>
    </source>
</reference>
<dbReference type="GO" id="GO:0006508">
    <property type="term" value="P:proteolysis"/>
    <property type="evidence" value="ECO:0007669"/>
    <property type="project" value="TreeGrafter"/>
</dbReference>
<dbReference type="InterPro" id="IPR000994">
    <property type="entry name" value="Pept_M24"/>
</dbReference>
<dbReference type="GO" id="GO:0030145">
    <property type="term" value="F:manganese ion binding"/>
    <property type="evidence" value="ECO:0007669"/>
    <property type="project" value="InterPro"/>
</dbReference>
<dbReference type="PROSITE" id="PS00491">
    <property type="entry name" value="PROLINE_PEPTIDASE"/>
    <property type="match status" value="1"/>
</dbReference>
<keyword evidence="6" id="KW-0378">Hydrolase</keyword>
<dbReference type="InterPro" id="IPR052433">
    <property type="entry name" value="X-Pro_dipept-like"/>
</dbReference>
<feature type="compositionally biased region" description="Basic and acidic residues" evidence="9">
    <location>
        <begin position="1"/>
        <end position="12"/>
    </location>
</feature>
<evidence type="ECO:0000256" key="9">
    <source>
        <dbReference type="SAM" id="MobiDB-lite"/>
    </source>
</evidence>
<evidence type="ECO:0000256" key="7">
    <source>
        <dbReference type="ARBA" id="ARBA00023211"/>
    </source>
</evidence>
<organism evidence="11 12">
    <name type="scientific">Klenkia marina</name>
    <dbReference type="NCBI Taxonomy" id="1960309"/>
    <lineage>
        <taxon>Bacteria</taxon>
        <taxon>Bacillati</taxon>
        <taxon>Actinomycetota</taxon>
        <taxon>Actinomycetes</taxon>
        <taxon>Geodermatophilales</taxon>
        <taxon>Geodermatophilaceae</taxon>
        <taxon>Klenkia</taxon>
    </lineage>
</organism>
<dbReference type="Gene3D" id="3.40.350.10">
    <property type="entry name" value="Creatinase/prolidase N-terminal domain"/>
    <property type="match status" value="1"/>
</dbReference>
<dbReference type="PANTHER" id="PTHR43226:SF4">
    <property type="entry name" value="XAA-PRO AMINOPEPTIDASE 3"/>
    <property type="match status" value="1"/>
</dbReference>
<dbReference type="InterPro" id="IPR007865">
    <property type="entry name" value="Aminopep_P_N"/>
</dbReference>
<dbReference type="Proteomes" id="UP000198981">
    <property type="component" value="Unassembled WGS sequence"/>
</dbReference>
<evidence type="ECO:0000256" key="5">
    <source>
        <dbReference type="ARBA" id="ARBA00022723"/>
    </source>
</evidence>
<feature type="region of interest" description="Disordered" evidence="9">
    <location>
        <begin position="1"/>
        <end position="36"/>
    </location>
</feature>
<evidence type="ECO:0000313" key="12">
    <source>
        <dbReference type="Proteomes" id="UP000198981"/>
    </source>
</evidence>